<keyword evidence="1" id="KW-0472">Membrane</keyword>
<evidence type="ECO:0008006" key="4">
    <source>
        <dbReference type="Google" id="ProtNLM"/>
    </source>
</evidence>
<accession>A0A0D3AKY4</accession>
<dbReference type="GeneID" id="106323019"/>
<organism evidence="2 3">
    <name type="scientific">Brassica oleracea var. oleracea</name>
    <dbReference type="NCBI Taxonomy" id="109376"/>
    <lineage>
        <taxon>Eukaryota</taxon>
        <taxon>Viridiplantae</taxon>
        <taxon>Streptophyta</taxon>
        <taxon>Embryophyta</taxon>
        <taxon>Tracheophyta</taxon>
        <taxon>Spermatophyta</taxon>
        <taxon>Magnoliopsida</taxon>
        <taxon>eudicotyledons</taxon>
        <taxon>Gunneridae</taxon>
        <taxon>Pentapetalae</taxon>
        <taxon>rosids</taxon>
        <taxon>malvids</taxon>
        <taxon>Brassicales</taxon>
        <taxon>Brassicaceae</taxon>
        <taxon>Brassiceae</taxon>
        <taxon>Brassica</taxon>
    </lineage>
</organism>
<dbReference type="GO" id="GO:0009414">
    <property type="term" value="P:response to water deprivation"/>
    <property type="evidence" value="ECO:0007669"/>
    <property type="project" value="EnsemblPlants"/>
</dbReference>
<evidence type="ECO:0000256" key="1">
    <source>
        <dbReference type="SAM" id="Phobius"/>
    </source>
</evidence>
<dbReference type="Proteomes" id="UP000032141">
    <property type="component" value="Chromosome C2"/>
</dbReference>
<dbReference type="OrthoDB" id="1021093at2759"/>
<proteinExistence type="predicted"/>
<dbReference type="EnsemblPlants" id="Bo2g026590.1">
    <property type="protein sequence ID" value="Bo2g026590.1"/>
    <property type="gene ID" value="Bo2g026590"/>
</dbReference>
<dbReference type="Gramene" id="Bo2g026590.1">
    <property type="protein sequence ID" value="Bo2g026590.1"/>
    <property type="gene ID" value="Bo2g026590"/>
</dbReference>
<feature type="transmembrane region" description="Helical" evidence="1">
    <location>
        <begin position="21"/>
        <end position="39"/>
    </location>
</feature>
<dbReference type="eggNOG" id="ENOG502S6YY">
    <property type="taxonomic scope" value="Eukaryota"/>
</dbReference>
<sequence length="55" mass="6619">MRLFDPWPVFFKREWKRCWPFLTGFAVTGVLITKLTAGFTEEDAKNSKFVQQHRR</sequence>
<keyword evidence="1" id="KW-1133">Transmembrane helix</keyword>
<dbReference type="GO" id="GO:0009744">
    <property type="term" value="P:response to sucrose"/>
    <property type="evidence" value="ECO:0007669"/>
    <property type="project" value="EnsemblPlants"/>
</dbReference>
<protein>
    <recommendedName>
        <fullName evidence="4">Mitochondrial ATP synthase 6 kDa subunit</fullName>
    </recommendedName>
</protein>
<dbReference type="RefSeq" id="XP_013616637.1">
    <property type="nucleotide sequence ID" value="XM_013761183.1"/>
</dbReference>
<dbReference type="AlphaFoldDB" id="A0A0D3AKY4"/>
<evidence type="ECO:0000313" key="2">
    <source>
        <dbReference type="EnsemblPlants" id="Bo2g026590.1"/>
    </source>
</evidence>
<reference evidence="2" key="2">
    <citation type="submission" date="2015-03" db="UniProtKB">
        <authorList>
            <consortium name="EnsemblPlants"/>
        </authorList>
    </citation>
    <scope>IDENTIFICATION</scope>
</reference>
<dbReference type="KEGG" id="boe:106323019"/>
<dbReference type="GO" id="GO:0010555">
    <property type="term" value="P:response to mannitol"/>
    <property type="evidence" value="ECO:0007669"/>
    <property type="project" value="EnsemblPlants"/>
</dbReference>
<dbReference type="GO" id="GO:0042542">
    <property type="term" value="P:response to hydrogen peroxide"/>
    <property type="evidence" value="ECO:0007669"/>
    <property type="project" value="EnsemblPlants"/>
</dbReference>
<dbReference type="PANTHER" id="PTHR34565:SF1">
    <property type="entry name" value="TRANSMEMBRANE PROTEIN"/>
    <property type="match status" value="1"/>
</dbReference>
<keyword evidence="3" id="KW-1185">Reference proteome</keyword>
<dbReference type="STRING" id="109376.A0A0D3AKY4"/>
<dbReference type="InterPro" id="IPR052867">
    <property type="entry name" value="ATP_Synthase_Subunit_6"/>
</dbReference>
<dbReference type="HOGENOM" id="CLU_200132_0_0_1"/>
<name>A0A0D3AKY4_BRAOL</name>
<dbReference type="GO" id="GO:0009409">
    <property type="term" value="P:response to cold"/>
    <property type="evidence" value="ECO:0007669"/>
    <property type="project" value="EnsemblPlants"/>
</dbReference>
<evidence type="ECO:0000313" key="3">
    <source>
        <dbReference type="Proteomes" id="UP000032141"/>
    </source>
</evidence>
<dbReference type="GO" id="GO:1902074">
    <property type="term" value="P:response to salt"/>
    <property type="evidence" value="ECO:0007669"/>
    <property type="project" value="EnsemblPlants"/>
</dbReference>
<keyword evidence="1" id="KW-0812">Transmembrane</keyword>
<dbReference type="PANTHER" id="PTHR34565">
    <property type="entry name" value="TRANSMEMBRANE PROTEIN"/>
    <property type="match status" value="1"/>
</dbReference>
<reference evidence="2 3" key="1">
    <citation type="journal article" date="2014" name="Genome Biol.">
        <title>Transcriptome and methylome profiling reveals relics of genome dominance in the mesopolyploid Brassica oleracea.</title>
        <authorList>
            <person name="Parkin I.A."/>
            <person name="Koh C."/>
            <person name="Tang H."/>
            <person name="Robinson S.J."/>
            <person name="Kagale S."/>
            <person name="Clarke W.E."/>
            <person name="Town C.D."/>
            <person name="Nixon J."/>
            <person name="Krishnakumar V."/>
            <person name="Bidwell S.L."/>
            <person name="Denoeud F."/>
            <person name="Belcram H."/>
            <person name="Links M.G."/>
            <person name="Just J."/>
            <person name="Clarke C."/>
            <person name="Bender T."/>
            <person name="Huebert T."/>
            <person name="Mason A.S."/>
            <person name="Pires J.C."/>
            <person name="Barker G."/>
            <person name="Moore J."/>
            <person name="Walley P.G."/>
            <person name="Manoli S."/>
            <person name="Batley J."/>
            <person name="Edwards D."/>
            <person name="Nelson M.N."/>
            <person name="Wang X."/>
            <person name="Paterson A.H."/>
            <person name="King G."/>
            <person name="Bancroft I."/>
            <person name="Chalhoub B."/>
            <person name="Sharpe A.G."/>
        </authorList>
    </citation>
    <scope>NUCLEOTIDE SEQUENCE</scope>
    <source>
        <strain evidence="2 3">cv. TO1000</strain>
    </source>
</reference>
<dbReference type="OMA" id="REWKRTW"/>